<evidence type="ECO:0000256" key="6">
    <source>
        <dbReference type="ARBA" id="ARBA00022989"/>
    </source>
</evidence>
<reference evidence="9" key="1">
    <citation type="submission" date="2021-04" db="EMBL/GenBank/DDBJ databases">
        <title>Genome seq and assembly of Bacillus sp.</title>
        <authorList>
            <person name="Chhetri G."/>
        </authorList>
    </citation>
    <scope>NUCLEOTIDE SEQUENCE</scope>
    <source>
        <strain evidence="9">RG28</strain>
    </source>
</reference>
<dbReference type="AlphaFoldDB" id="A0A940NRQ0"/>
<keyword evidence="6 8" id="KW-1133">Transmembrane helix</keyword>
<dbReference type="EMBL" id="JAGIYQ010000012">
    <property type="protein sequence ID" value="MBP0726570.1"/>
    <property type="molecule type" value="Genomic_DNA"/>
</dbReference>
<accession>A0A940NRQ0</accession>
<evidence type="ECO:0000256" key="4">
    <source>
        <dbReference type="ARBA" id="ARBA00022692"/>
    </source>
</evidence>
<evidence type="ECO:0000256" key="3">
    <source>
        <dbReference type="ARBA" id="ARBA00022475"/>
    </source>
</evidence>
<keyword evidence="4 8" id="KW-0812">Transmembrane</keyword>
<comment type="similarity">
    <text evidence="2">Belongs to the ZIP transporter (TC 2.A.5) family.</text>
</comment>
<feature type="transmembrane region" description="Helical" evidence="8">
    <location>
        <begin position="33"/>
        <end position="50"/>
    </location>
</feature>
<evidence type="ECO:0000256" key="1">
    <source>
        <dbReference type="ARBA" id="ARBA00004651"/>
    </source>
</evidence>
<evidence type="ECO:0000313" key="10">
    <source>
        <dbReference type="Proteomes" id="UP000682134"/>
    </source>
</evidence>
<dbReference type="PANTHER" id="PTHR11040:SF211">
    <property type="entry name" value="ZINC TRANSPORTER ZIP11"/>
    <property type="match status" value="1"/>
</dbReference>
<gene>
    <name evidence="9" type="ORF">J5Y03_15520</name>
</gene>
<feature type="transmembrane region" description="Helical" evidence="8">
    <location>
        <begin position="128"/>
        <end position="151"/>
    </location>
</feature>
<dbReference type="Pfam" id="PF02535">
    <property type="entry name" value="Zip"/>
    <property type="match status" value="1"/>
</dbReference>
<dbReference type="GO" id="GO:0005385">
    <property type="term" value="F:zinc ion transmembrane transporter activity"/>
    <property type="evidence" value="ECO:0007669"/>
    <property type="project" value="TreeGrafter"/>
</dbReference>
<keyword evidence="7 8" id="KW-0472">Membrane</keyword>
<feature type="transmembrane region" description="Helical" evidence="8">
    <location>
        <begin position="92"/>
        <end position="108"/>
    </location>
</feature>
<keyword evidence="3" id="KW-1003">Cell membrane</keyword>
<comment type="caution">
    <text evidence="9">The sequence shown here is derived from an EMBL/GenBank/DDBJ whole genome shotgun (WGS) entry which is preliminary data.</text>
</comment>
<organism evidence="9 10">
    <name type="scientific">Gottfriedia endophytica</name>
    <dbReference type="NCBI Taxonomy" id="2820819"/>
    <lineage>
        <taxon>Bacteria</taxon>
        <taxon>Bacillati</taxon>
        <taxon>Bacillota</taxon>
        <taxon>Bacilli</taxon>
        <taxon>Bacillales</taxon>
        <taxon>Bacillaceae</taxon>
        <taxon>Gottfriedia</taxon>
    </lineage>
</organism>
<evidence type="ECO:0000256" key="8">
    <source>
        <dbReference type="SAM" id="Phobius"/>
    </source>
</evidence>
<dbReference type="PANTHER" id="PTHR11040">
    <property type="entry name" value="ZINC/IRON TRANSPORTER"/>
    <property type="match status" value="1"/>
</dbReference>
<feature type="transmembrane region" description="Helical" evidence="8">
    <location>
        <begin position="218"/>
        <end position="237"/>
    </location>
</feature>
<dbReference type="RefSeq" id="WP_209406910.1">
    <property type="nucleotide sequence ID" value="NZ_JAGIYQ010000012.1"/>
</dbReference>
<evidence type="ECO:0000256" key="5">
    <source>
        <dbReference type="ARBA" id="ARBA00022833"/>
    </source>
</evidence>
<feature type="transmembrane region" description="Helical" evidence="8">
    <location>
        <begin position="6"/>
        <end position="21"/>
    </location>
</feature>
<evidence type="ECO:0000313" key="9">
    <source>
        <dbReference type="EMBL" id="MBP0726570.1"/>
    </source>
</evidence>
<dbReference type="InterPro" id="IPR003689">
    <property type="entry name" value="ZIP"/>
</dbReference>
<proteinExistence type="inferred from homology"/>
<keyword evidence="5" id="KW-0862">Zinc</keyword>
<dbReference type="GO" id="GO:0005886">
    <property type="term" value="C:plasma membrane"/>
    <property type="evidence" value="ECO:0007669"/>
    <property type="project" value="UniProtKB-SubCell"/>
</dbReference>
<feature type="transmembrane region" description="Helical" evidence="8">
    <location>
        <begin position="158"/>
        <end position="180"/>
    </location>
</feature>
<evidence type="ECO:0000256" key="2">
    <source>
        <dbReference type="ARBA" id="ARBA00006939"/>
    </source>
</evidence>
<dbReference type="Proteomes" id="UP000682134">
    <property type="component" value="Unassembled WGS sequence"/>
</dbReference>
<keyword evidence="10" id="KW-1185">Reference proteome</keyword>
<protein>
    <submittedName>
        <fullName evidence="9">ZIP family metal transporter</fullName>
    </submittedName>
</protein>
<name>A0A940NRQ0_9BACI</name>
<evidence type="ECO:0000256" key="7">
    <source>
        <dbReference type="ARBA" id="ARBA00023136"/>
    </source>
</evidence>
<feature type="transmembrane region" description="Helical" evidence="8">
    <location>
        <begin position="56"/>
        <end position="80"/>
    </location>
</feature>
<comment type="subcellular location">
    <subcellularLocation>
        <location evidence="1">Cell membrane</location>
        <topology evidence="1">Multi-pass membrane protein</topology>
    </subcellularLocation>
</comment>
<sequence>MNEGIFISSFCTVLGAIPALFMKNISHQVKDSILAYSAGIMVAASTYGLIPSTLKLSNMIVLTIGMLLGVFILMFIESTLPHVDLYHSNKRFNPRILLIIIAMGIHNVPEGLSTGVSYASSHENLGQLVSFAIGLQNIPEGFLISFFLITIGNSKSKAFIYTTITGLIELSASIIGVNFAGKFEWINPYGLAFAAGAMLFVVYKEIIPESHGDGNERAATFSFILGLISMVGLTQWIR</sequence>
<feature type="transmembrane region" description="Helical" evidence="8">
    <location>
        <begin position="186"/>
        <end position="206"/>
    </location>
</feature>